<feature type="transmembrane region" description="Helical" evidence="1">
    <location>
        <begin position="205"/>
        <end position="223"/>
    </location>
</feature>
<evidence type="ECO:0000313" key="4">
    <source>
        <dbReference type="Proteomes" id="UP000199515"/>
    </source>
</evidence>
<dbReference type="AlphaFoldDB" id="A0A1H3DM15"/>
<feature type="transmembrane region" description="Helical" evidence="1">
    <location>
        <begin position="321"/>
        <end position="340"/>
    </location>
</feature>
<feature type="transmembrane region" description="Helical" evidence="1">
    <location>
        <begin position="346"/>
        <end position="368"/>
    </location>
</feature>
<feature type="transmembrane region" description="Helical" evidence="1">
    <location>
        <begin position="154"/>
        <end position="174"/>
    </location>
</feature>
<name>A0A1H3DM15_9PSEU</name>
<dbReference type="Pfam" id="PF04235">
    <property type="entry name" value="DUF418"/>
    <property type="match status" value="1"/>
</dbReference>
<feature type="transmembrane region" description="Helical" evidence="1">
    <location>
        <begin position="278"/>
        <end position="301"/>
    </location>
</feature>
<evidence type="ECO:0000259" key="2">
    <source>
        <dbReference type="Pfam" id="PF04235"/>
    </source>
</evidence>
<keyword evidence="1" id="KW-0472">Membrane</keyword>
<evidence type="ECO:0000256" key="1">
    <source>
        <dbReference type="SAM" id="Phobius"/>
    </source>
</evidence>
<reference evidence="3 4" key="1">
    <citation type="submission" date="2016-10" db="EMBL/GenBank/DDBJ databases">
        <authorList>
            <person name="de Groot N.N."/>
        </authorList>
    </citation>
    <scope>NUCLEOTIDE SEQUENCE [LARGE SCALE GENOMIC DNA]</scope>
    <source>
        <strain evidence="3 4">CPCC 202699</strain>
    </source>
</reference>
<dbReference type="STRING" id="589385.SAMN05421504_103447"/>
<feature type="transmembrane region" description="Helical" evidence="1">
    <location>
        <begin position="126"/>
        <end position="142"/>
    </location>
</feature>
<accession>A0A1H3DM15</accession>
<dbReference type="EMBL" id="FNON01000003">
    <property type="protein sequence ID" value="SDX67552.1"/>
    <property type="molecule type" value="Genomic_DNA"/>
</dbReference>
<keyword evidence="4" id="KW-1185">Reference proteome</keyword>
<gene>
    <name evidence="3" type="ORF">SAMN05421504_103447</name>
</gene>
<dbReference type="PANTHER" id="PTHR30590">
    <property type="entry name" value="INNER MEMBRANE PROTEIN"/>
    <property type="match status" value="1"/>
</dbReference>
<dbReference type="OrthoDB" id="2388539at2"/>
<feature type="transmembrane region" description="Helical" evidence="1">
    <location>
        <begin position="244"/>
        <end position="266"/>
    </location>
</feature>
<dbReference type="InterPro" id="IPR007349">
    <property type="entry name" value="DUF418"/>
</dbReference>
<dbReference type="Proteomes" id="UP000199515">
    <property type="component" value="Unassembled WGS sequence"/>
</dbReference>
<sequence>MTVHTATRGPVQRTERALAPDLARGGMLLFIAVANALGCVAGGMPGFVPTASGLDRGLDFFMFTFVHSRAYPVFAVMFGYGLVQLARRQERSGAEPGQVRSVLLRRNAWLVGFGLVHGVLLYFGDFLGAYGLVGIVATLLLLRRSDRVYRFVPWIWGAELVYALVLFVITLTGVTTGTASVPVEQVGSLVAPDYATSVLDRLGEWPAHTATVLGFILIVWLGMWAARKRLLEDPAANRVLLRRVAVGGLSVAVVGGLPIALVSAGLLSVDESSASAMLMLHGVSGMFAGPGYVALFGLLALRLAKPGPFVGSIAALGQRSLSGYLLQSVVWLLALAPFTLALGTRFGSPTVTAILLAVVVWLVSVFAAGRLGSRPGPAEFVLRRLTYGRR</sequence>
<protein>
    <submittedName>
        <fullName evidence="3">Uncharacterized membrane protein YeiB</fullName>
    </submittedName>
</protein>
<dbReference type="RefSeq" id="WP_091289520.1">
    <property type="nucleotide sequence ID" value="NZ_FNON01000003.1"/>
</dbReference>
<keyword evidence="1" id="KW-0812">Transmembrane</keyword>
<keyword evidence="1" id="KW-1133">Transmembrane helix</keyword>
<proteinExistence type="predicted"/>
<feature type="domain" description="DUF418" evidence="2">
    <location>
        <begin position="225"/>
        <end position="388"/>
    </location>
</feature>
<feature type="transmembrane region" description="Helical" evidence="1">
    <location>
        <begin position="103"/>
        <end position="120"/>
    </location>
</feature>
<feature type="transmembrane region" description="Helical" evidence="1">
    <location>
        <begin position="26"/>
        <end position="48"/>
    </location>
</feature>
<dbReference type="InterPro" id="IPR052529">
    <property type="entry name" value="Bact_Transport_Assoc"/>
</dbReference>
<dbReference type="PANTHER" id="PTHR30590:SF2">
    <property type="entry name" value="INNER MEMBRANE PROTEIN"/>
    <property type="match status" value="1"/>
</dbReference>
<feature type="transmembrane region" description="Helical" evidence="1">
    <location>
        <begin position="60"/>
        <end position="83"/>
    </location>
</feature>
<organism evidence="3 4">
    <name type="scientific">Amycolatopsis xylanica</name>
    <dbReference type="NCBI Taxonomy" id="589385"/>
    <lineage>
        <taxon>Bacteria</taxon>
        <taxon>Bacillati</taxon>
        <taxon>Actinomycetota</taxon>
        <taxon>Actinomycetes</taxon>
        <taxon>Pseudonocardiales</taxon>
        <taxon>Pseudonocardiaceae</taxon>
        <taxon>Amycolatopsis</taxon>
    </lineage>
</organism>
<evidence type="ECO:0000313" key="3">
    <source>
        <dbReference type="EMBL" id="SDX67552.1"/>
    </source>
</evidence>